<evidence type="ECO:0000256" key="13">
    <source>
        <dbReference type="ARBA" id="ARBA00023136"/>
    </source>
</evidence>
<evidence type="ECO:0000256" key="2">
    <source>
        <dbReference type="ARBA" id="ARBA00009605"/>
    </source>
</evidence>
<dbReference type="Gene3D" id="3.30.200.20">
    <property type="entry name" value="Phosphorylase Kinase, domain 1"/>
    <property type="match status" value="1"/>
</dbReference>
<dbReference type="SUPFAM" id="SSF57302">
    <property type="entry name" value="Snake toxin-like"/>
    <property type="match status" value="1"/>
</dbReference>
<dbReference type="GO" id="GO:0005024">
    <property type="term" value="F:transforming growth factor beta receptor activity"/>
    <property type="evidence" value="ECO:0007669"/>
    <property type="project" value="TreeGrafter"/>
</dbReference>
<evidence type="ECO:0000313" key="24">
    <source>
        <dbReference type="Proteomes" id="UP001461498"/>
    </source>
</evidence>
<keyword evidence="19" id="KW-0464">Manganese</keyword>
<dbReference type="PROSITE" id="PS00107">
    <property type="entry name" value="PROTEIN_KINASE_ATP"/>
    <property type="match status" value="1"/>
</dbReference>
<dbReference type="InterPro" id="IPR001245">
    <property type="entry name" value="Ser-Thr/Tyr_kinase_cat_dom"/>
</dbReference>
<sequence length="816" mass="91921">MYWLILLMSFIYRAQGLEAPRYCAATYSNETHLSEDLAEVLHQSQESRNQKIQCSRDTRSCYTLWRVENTKPNGTVFIIISQGCWEASSSNDCSVGVCNPLPSNKEFRKNGFCCCTGDFCNMNINFTMLKTNENFADTSNSVLSQHPSDLPKANSDDGTSATNGRYERKAIVLGGCAGLLIILIIILLLSNRWTEGRNAKQKANQHQRHSLTSPQSVPQSVNNSYSLAQLNLDRVIGQGRYGTVWLGRVKDQQVAVKMFPPHYSNYFYNEKDIYTLPFMEHSSFLTYFGCDEIKRKDGDARLVLVLSYCPLGNLQEYLKKNVIDIVTFARMVLSISTGLAYLHTEIHKQGKWKPCVTHRDINTRNILVKEDLSCCIADLGLAVKITGGRYYNLGEEQHAEAKSINDVGTLRYMAPEVLEGAVNLRDCESSLKQIDVYALGLVIWEISIRVSDFYYKTSDIPEYSLPFEKEIGQHPTLEEMQLLVCRNKARPLFPMDWKNIQATRIVKETVEDCTDQDGEARLTALCVQERISQIYRAVQNGGISPMFNQSSVFSQNCSYNNCSTNLELGDVFIGNDKEVTDGGMSEGTVETMITISPSESFTSNVNYLVKDLWGAVQPYQGRNPCLERNLLSSDSADEVCVVETSRKHERIDLLSETGALVPNRIVTPYYNTIQILQNKSVATPKHVNTEYTPQPLPSQPQKQQQSHSDDSTGLCTRVIVSPFENARINNAVNQNVNSMRPSSLDILTTSHERDTSSFELDGDEDVKRLKELSGRIRTPGDLPPSVRRTRGSRQAARLSLYDDRIMTCPRLVDTTF</sequence>
<keyword evidence="15" id="KW-0325">Glycoprotein</keyword>
<dbReference type="PRINTS" id="PR00653">
    <property type="entry name" value="ACTIVIN2R"/>
</dbReference>
<dbReference type="Gene3D" id="2.10.60.10">
    <property type="entry name" value="CD59"/>
    <property type="match status" value="1"/>
</dbReference>
<dbReference type="AlphaFoldDB" id="A0AAW1DM35"/>
<keyword evidence="24" id="KW-1185">Reference proteome</keyword>
<keyword evidence="5 19" id="KW-0812">Transmembrane</keyword>
<evidence type="ECO:0000256" key="3">
    <source>
        <dbReference type="ARBA" id="ARBA00022527"/>
    </source>
</evidence>
<evidence type="ECO:0000256" key="4">
    <source>
        <dbReference type="ARBA" id="ARBA00022679"/>
    </source>
</evidence>
<evidence type="ECO:0000256" key="5">
    <source>
        <dbReference type="ARBA" id="ARBA00022692"/>
    </source>
</evidence>
<dbReference type="GO" id="GO:0043235">
    <property type="term" value="C:receptor complex"/>
    <property type="evidence" value="ECO:0007669"/>
    <property type="project" value="TreeGrafter"/>
</dbReference>
<comment type="catalytic activity">
    <reaction evidence="16">
        <text>L-seryl-[receptor-protein] + ATP = O-phospho-L-seryl-[receptor-protein] + ADP + H(+)</text>
        <dbReference type="Rhea" id="RHEA:18673"/>
        <dbReference type="Rhea" id="RHEA-COMP:11022"/>
        <dbReference type="Rhea" id="RHEA-COMP:11023"/>
        <dbReference type="ChEBI" id="CHEBI:15378"/>
        <dbReference type="ChEBI" id="CHEBI:29999"/>
        <dbReference type="ChEBI" id="CHEBI:30616"/>
        <dbReference type="ChEBI" id="CHEBI:83421"/>
        <dbReference type="ChEBI" id="CHEBI:456216"/>
        <dbReference type="EC" id="2.7.11.30"/>
    </reaction>
</comment>
<dbReference type="Pfam" id="PF01064">
    <property type="entry name" value="Activin_recp"/>
    <property type="match status" value="1"/>
</dbReference>
<comment type="caution">
    <text evidence="23">The sequence shown here is derived from an EMBL/GenBank/DDBJ whole genome shotgun (WGS) entry which is preliminary data.</text>
</comment>
<dbReference type="GO" id="GO:0030509">
    <property type="term" value="P:BMP signaling pathway"/>
    <property type="evidence" value="ECO:0007669"/>
    <property type="project" value="TreeGrafter"/>
</dbReference>
<feature type="signal peptide" evidence="21">
    <location>
        <begin position="1"/>
        <end position="16"/>
    </location>
</feature>
<organism evidence="23 24">
    <name type="scientific">Rhynocoris fuscipes</name>
    <dbReference type="NCBI Taxonomy" id="488301"/>
    <lineage>
        <taxon>Eukaryota</taxon>
        <taxon>Metazoa</taxon>
        <taxon>Ecdysozoa</taxon>
        <taxon>Arthropoda</taxon>
        <taxon>Hexapoda</taxon>
        <taxon>Insecta</taxon>
        <taxon>Pterygota</taxon>
        <taxon>Neoptera</taxon>
        <taxon>Paraneoptera</taxon>
        <taxon>Hemiptera</taxon>
        <taxon>Heteroptera</taxon>
        <taxon>Panheteroptera</taxon>
        <taxon>Cimicomorpha</taxon>
        <taxon>Reduviidae</taxon>
        <taxon>Harpactorinae</taxon>
        <taxon>Harpactorini</taxon>
        <taxon>Rhynocoris</taxon>
    </lineage>
</organism>
<feature type="compositionally biased region" description="Basic residues" evidence="20">
    <location>
        <begin position="199"/>
        <end position="209"/>
    </location>
</feature>
<evidence type="ECO:0000256" key="12">
    <source>
        <dbReference type="ARBA" id="ARBA00022989"/>
    </source>
</evidence>
<keyword evidence="7 21" id="KW-0732">Signal</keyword>
<comment type="cofactor">
    <cofactor evidence="19">
        <name>Mg(2+)</name>
        <dbReference type="ChEBI" id="CHEBI:18420"/>
    </cofactor>
    <cofactor evidence="19">
        <name>Mn(2+)</name>
        <dbReference type="ChEBI" id="CHEBI:29035"/>
    </cofactor>
</comment>
<protein>
    <recommendedName>
        <fullName evidence="19">Serine/threonine-protein kinase receptor</fullName>
        <ecNumber evidence="19">2.7.11.30</ecNumber>
    </recommendedName>
</protein>
<keyword evidence="11 19" id="KW-0460">Magnesium</keyword>
<feature type="domain" description="Protein kinase" evidence="22">
    <location>
        <begin position="230"/>
        <end position="536"/>
    </location>
</feature>
<feature type="region of interest" description="Disordered" evidence="20">
    <location>
        <begin position="140"/>
        <end position="161"/>
    </location>
</feature>
<dbReference type="Pfam" id="PF07714">
    <property type="entry name" value="PK_Tyr_Ser-Thr"/>
    <property type="match status" value="1"/>
</dbReference>
<evidence type="ECO:0000256" key="1">
    <source>
        <dbReference type="ARBA" id="ARBA00004479"/>
    </source>
</evidence>
<proteinExistence type="inferred from homology"/>
<comment type="catalytic activity">
    <reaction evidence="17 19">
        <text>L-threonyl-[receptor-protein] + ATP = O-phospho-L-threonyl-[receptor-protein] + ADP + H(+)</text>
        <dbReference type="Rhea" id="RHEA:44880"/>
        <dbReference type="Rhea" id="RHEA-COMP:11024"/>
        <dbReference type="Rhea" id="RHEA-COMP:11025"/>
        <dbReference type="ChEBI" id="CHEBI:15378"/>
        <dbReference type="ChEBI" id="CHEBI:30013"/>
        <dbReference type="ChEBI" id="CHEBI:30616"/>
        <dbReference type="ChEBI" id="CHEBI:61977"/>
        <dbReference type="ChEBI" id="CHEBI:456216"/>
        <dbReference type="EC" id="2.7.11.30"/>
    </reaction>
</comment>
<feature type="region of interest" description="Disordered" evidence="20">
    <location>
        <begin position="687"/>
        <end position="712"/>
    </location>
</feature>
<feature type="region of interest" description="Disordered" evidence="20">
    <location>
        <begin position="199"/>
        <end position="220"/>
    </location>
</feature>
<evidence type="ECO:0000256" key="11">
    <source>
        <dbReference type="ARBA" id="ARBA00022842"/>
    </source>
</evidence>
<keyword evidence="10 18" id="KW-0067">ATP-binding</keyword>
<evidence type="ECO:0000256" key="9">
    <source>
        <dbReference type="ARBA" id="ARBA00022777"/>
    </source>
</evidence>
<dbReference type="FunFam" id="1.10.510.10:FF:000487">
    <property type="entry name" value="Anti-Muellerian hormone type-2 receptor"/>
    <property type="match status" value="1"/>
</dbReference>
<keyword evidence="6 19" id="KW-0479">Metal-binding</keyword>
<dbReference type="Gene3D" id="1.10.510.10">
    <property type="entry name" value="Transferase(Phosphotransferase) domain 1"/>
    <property type="match status" value="1"/>
</dbReference>
<dbReference type="InterPro" id="IPR000472">
    <property type="entry name" value="Activin_recp"/>
</dbReference>
<name>A0AAW1DM35_9HEMI</name>
<dbReference type="EC" id="2.7.11.30" evidence="19"/>
<feature type="transmembrane region" description="Helical" evidence="19">
    <location>
        <begin position="170"/>
        <end position="190"/>
    </location>
</feature>
<evidence type="ECO:0000313" key="23">
    <source>
        <dbReference type="EMBL" id="KAK9512061.1"/>
    </source>
</evidence>
<keyword evidence="4 19" id="KW-0808">Transferase</keyword>
<dbReference type="InterPro" id="IPR045860">
    <property type="entry name" value="Snake_toxin-like_sf"/>
</dbReference>
<evidence type="ECO:0000256" key="15">
    <source>
        <dbReference type="ARBA" id="ARBA00023180"/>
    </source>
</evidence>
<dbReference type="PANTHER" id="PTHR23255:SF100">
    <property type="entry name" value="RECEPTOR PROTEIN SERINE_THREONINE KINASE"/>
    <property type="match status" value="1"/>
</dbReference>
<evidence type="ECO:0000256" key="16">
    <source>
        <dbReference type="ARBA" id="ARBA00047681"/>
    </source>
</evidence>
<dbReference type="PROSITE" id="PS50011">
    <property type="entry name" value="PROTEIN_KINASE_DOM"/>
    <property type="match status" value="1"/>
</dbReference>
<feature type="binding site" evidence="18">
    <location>
        <position position="257"/>
    </location>
    <ligand>
        <name>ATP</name>
        <dbReference type="ChEBI" id="CHEBI:30616"/>
    </ligand>
</feature>
<dbReference type="GO" id="GO:0046872">
    <property type="term" value="F:metal ion binding"/>
    <property type="evidence" value="ECO:0007669"/>
    <property type="project" value="UniProtKB-KW"/>
</dbReference>
<dbReference type="InterPro" id="IPR000333">
    <property type="entry name" value="TGFB_receptor"/>
</dbReference>
<keyword evidence="12 19" id="KW-1133">Transmembrane helix</keyword>
<evidence type="ECO:0000256" key="10">
    <source>
        <dbReference type="ARBA" id="ARBA00022840"/>
    </source>
</evidence>
<evidence type="ECO:0000256" key="17">
    <source>
        <dbReference type="ARBA" id="ARBA00048773"/>
    </source>
</evidence>
<reference evidence="23 24" key="1">
    <citation type="submission" date="2022-12" db="EMBL/GenBank/DDBJ databases">
        <title>Chromosome-level genome assembly of true bugs.</title>
        <authorList>
            <person name="Ma L."/>
            <person name="Li H."/>
        </authorList>
    </citation>
    <scope>NUCLEOTIDE SEQUENCE [LARGE SCALE GENOMIC DNA]</scope>
    <source>
        <strain evidence="23">Lab_2022b</strain>
    </source>
</reference>
<evidence type="ECO:0000256" key="6">
    <source>
        <dbReference type="ARBA" id="ARBA00022723"/>
    </source>
</evidence>
<keyword evidence="13 19" id="KW-0472">Membrane</keyword>
<evidence type="ECO:0000256" key="7">
    <source>
        <dbReference type="ARBA" id="ARBA00022729"/>
    </source>
</evidence>
<evidence type="ECO:0000256" key="8">
    <source>
        <dbReference type="ARBA" id="ARBA00022741"/>
    </source>
</evidence>
<dbReference type="CDD" id="cd23533">
    <property type="entry name" value="TFP_LU_ECD_BMPR2_like"/>
    <property type="match status" value="1"/>
</dbReference>
<dbReference type="InterPro" id="IPR011009">
    <property type="entry name" value="Kinase-like_dom_sf"/>
</dbReference>
<dbReference type="GO" id="GO:0005524">
    <property type="term" value="F:ATP binding"/>
    <property type="evidence" value="ECO:0007669"/>
    <property type="project" value="UniProtKB-UniRule"/>
</dbReference>
<evidence type="ECO:0000256" key="20">
    <source>
        <dbReference type="SAM" id="MobiDB-lite"/>
    </source>
</evidence>
<keyword evidence="9 19" id="KW-0418">Kinase</keyword>
<evidence type="ECO:0000256" key="19">
    <source>
        <dbReference type="RuleBase" id="RU361271"/>
    </source>
</evidence>
<dbReference type="GO" id="GO:0005886">
    <property type="term" value="C:plasma membrane"/>
    <property type="evidence" value="ECO:0007669"/>
    <property type="project" value="TreeGrafter"/>
</dbReference>
<keyword evidence="14 19" id="KW-0675">Receptor</keyword>
<feature type="chain" id="PRO_5043687936" description="Serine/threonine-protein kinase receptor" evidence="21">
    <location>
        <begin position="17"/>
        <end position="816"/>
    </location>
</feature>
<dbReference type="InterPro" id="IPR017441">
    <property type="entry name" value="Protein_kinase_ATP_BS"/>
</dbReference>
<evidence type="ECO:0000256" key="18">
    <source>
        <dbReference type="PROSITE-ProRule" id="PRU10141"/>
    </source>
</evidence>
<feature type="compositionally biased region" description="Polar residues" evidence="20">
    <location>
        <begin position="210"/>
        <end position="220"/>
    </location>
</feature>
<dbReference type="Proteomes" id="UP001461498">
    <property type="component" value="Unassembled WGS sequence"/>
</dbReference>
<dbReference type="EMBL" id="JAPXFL010000001">
    <property type="protein sequence ID" value="KAK9512061.1"/>
    <property type="molecule type" value="Genomic_DNA"/>
</dbReference>
<keyword evidence="3 19" id="KW-0723">Serine/threonine-protein kinase</keyword>
<evidence type="ECO:0000256" key="21">
    <source>
        <dbReference type="SAM" id="SignalP"/>
    </source>
</evidence>
<accession>A0AAW1DM35</accession>
<dbReference type="PANTHER" id="PTHR23255">
    <property type="entry name" value="TRANSFORMING GROWTH FACTOR-BETA RECEPTOR TYPE I AND II"/>
    <property type="match status" value="1"/>
</dbReference>
<dbReference type="SUPFAM" id="SSF56112">
    <property type="entry name" value="Protein kinase-like (PK-like)"/>
    <property type="match status" value="1"/>
</dbReference>
<evidence type="ECO:0000259" key="22">
    <source>
        <dbReference type="PROSITE" id="PS50011"/>
    </source>
</evidence>
<evidence type="ECO:0000256" key="14">
    <source>
        <dbReference type="ARBA" id="ARBA00023170"/>
    </source>
</evidence>
<comment type="similarity">
    <text evidence="2 19">Belongs to the protein kinase superfamily. TKL Ser/Thr protein kinase family. TGFB receptor subfamily.</text>
</comment>
<dbReference type="InterPro" id="IPR000719">
    <property type="entry name" value="Prot_kinase_dom"/>
</dbReference>
<comment type="subcellular location">
    <subcellularLocation>
        <location evidence="1 19">Membrane</location>
        <topology evidence="1 19">Single-pass type I membrane protein</topology>
    </subcellularLocation>
</comment>
<gene>
    <name evidence="23" type="ORF">O3M35_000570</name>
</gene>
<keyword evidence="8 18" id="KW-0547">Nucleotide-binding</keyword>